<accession>A0A698XKN8</accession>
<evidence type="ECO:0000313" key="2">
    <source>
        <dbReference type="Proteomes" id="UP000053095"/>
    </source>
</evidence>
<dbReference type="EMBL" id="DF933809">
    <property type="protein sequence ID" value="GAM33936.1"/>
    <property type="molecule type" value="Genomic_DNA"/>
</dbReference>
<proteinExistence type="predicted"/>
<protein>
    <submittedName>
        <fullName evidence="1">Uncharacterized protein</fullName>
    </submittedName>
</protein>
<dbReference type="Proteomes" id="UP000053095">
    <property type="component" value="Unassembled WGS sequence"/>
</dbReference>
<dbReference type="AlphaFoldDB" id="A0A698XKN8"/>
<gene>
    <name evidence="1" type="ORF">TCE0_013f01197</name>
</gene>
<name>A0A698XKN8_TALPI</name>
<keyword evidence="2" id="KW-1185">Reference proteome</keyword>
<reference evidence="2" key="1">
    <citation type="journal article" date="2015" name="Genome Announc.">
        <title>Draft genome sequence of Talaromyces cellulolyticus strain Y-94, a source of lignocellulosic biomass-degrading enzymes.</title>
        <authorList>
            <person name="Fujii T."/>
            <person name="Koike H."/>
            <person name="Sawayama S."/>
            <person name="Yano S."/>
            <person name="Inoue H."/>
        </authorList>
    </citation>
    <scope>NUCLEOTIDE SEQUENCE [LARGE SCALE GENOMIC DNA]</scope>
    <source>
        <strain evidence="2">Y-94</strain>
    </source>
</reference>
<evidence type="ECO:0000313" key="1">
    <source>
        <dbReference type="EMBL" id="GAM33936.1"/>
    </source>
</evidence>
<sequence>MPYETFQEGLEALATTQDIDEAIDVVTAWHMSYAKIKEQRPEDYKKVIEKTLQWAEEYGADVNHIDLPNGLISDELLVDILHNKITYQELCANHGRAGVKEYVKRVQGRLRELENGDEDRGTILDAPEAMLEDNEELSAPVDGLKNNELKKALKIGITLSSRVMTDVVQSFEFLADDLRFFLKDLPFRLPELPSEPQFPCRKYEHLKQFTINLVSDDVQNDSTKNLVPSSSIHAIATYKGFVLRDFFGASVEFVDGSALLYGHTEIRQKAKERWAEYSKAFDDAMTKFDAEIVQYTQDMAEWEWNLFCMARNVADKVHWARGVTREGITQATKETGLKPLCAPDWLLRRIKKRTILCMMLIDHSSVKNFRGLNGSEADFTPDWWLKKIQEANLSHASCC</sequence>
<organism evidence="1 2">
    <name type="scientific">Talaromyces pinophilus</name>
    <name type="common">Penicillium pinophilum</name>
    <dbReference type="NCBI Taxonomy" id="128442"/>
    <lineage>
        <taxon>Eukaryota</taxon>
        <taxon>Fungi</taxon>
        <taxon>Dikarya</taxon>
        <taxon>Ascomycota</taxon>
        <taxon>Pezizomycotina</taxon>
        <taxon>Eurotiomycetes</taxon>
        <taxon>Eurotiomycetidae</taxon>
        <taxon>Eurotiales</taxon>
        <taxon>Trichocomaceae</taxon>
        <taxon>Talaromyces</taxon>
        <taxon>Talaromyces sect. Talaromyces</taxon>
    </lineage>
</organism>